<keyword evidence="2" id="KW-1185">Reference proteome</keyword>
<proteinExistence type="predicted"/>
<sequence>MVDTKKIVPVLTKIGTSAGGAALAYAAIKNAPEKFEKFTGLTLMSVGIMANTSDNKTVQELGLGVAIMGIIDAVDKWMPQSLKDKASNFIPALGNVDNYDYTTFEALPQTNESDLLSFEQGLQQAIENEDNGMGYVETQQPTINLSL</sequence>
<evidence type="ECO:0000313" key="1">
    <source>
        <dbReference type="EMBL" id="MDR6239982.1"/>
    </source>
</evidence>
<gene>
    <name evidence="1" type="ORF">HNQ88_003030</name>
</gene>
<dbReference type="Proteomes" id="UP001185092">
    <property type="component" value="Unassembled WGS sequence"/>
</dbReference>
<name>A0AAE4BTT6_9BACT</name>
<comment type="caution">
    <text evidence="1">The sequence shown here is derived from an EMBL/GenBank/DDBJ whole genome shotgun (WGS) entry which is preliminary data.</text>
</comment>
<evidence type="ECO:0000313" key="2">
    <source>
        <dbReference type="Proteomes" id="UP001185092"/>
    </source>
</evidence>
<dbReference type="EMBL" id="JAVDQD010000003">
    <property type="protein sequence ID" value="MDR6239982.1"/>
    <property type="molecule type" value="Genomic_DNA"/>
</dbReference>
<protein>
    <submittedName>
        <fullName evidence="1">Uncharacterized protein</fullName>
    </submittedName>
</protein>
<accession>A0AAE4BTT6</accession>
<organism evidence="1 2">
    <name type="scientific">Aureibacter tunicatorum</name>
    <dbReference type="NCBI Taxonomy" id="866807"/>
    <lineage>
        <taxon>Bacteria</taxon>
        <taxon>Pseudomonadati</taxon>
        <taxon>Bacteroidota</taxon>
        <taxon>Cytophagia</taxon>
        <taxon>Cytophagales</taxon>
        <taxon>Persicobacteraceae</taxon>
        <taxon>Aureibacter</taxon>
    </lineage>
</organism>
<reference evidence="1" key="1">
    <citation type="submission" date="2023-07" db="EMBL/GenBank/DDBJ databases">
        <title>Genomic Encyclopedia of Type Strains, Phase IV (KMG-IV): sequencing the most valuable type-strain genomes for metagenomic binning, comparative biology and taxonomic classification.</title>
        <authorList>
            <person name="Goeker M."/>
        </authorList>
    </citation>
    <scope>NUCLEOTIDE SEQUENCE</scope>
    <source>
        <strain evidence="1">DSM 26174</strain>
    </source>
</reference>
<dbReference type="RefSeq" id="WP_309939796.1">
    <property type="nucleotide sequence ID" value="NZ_AP025305.1"/>
</dbReference>
<dbReference type="AlphaFoldDB" id="A0AAE4BTT6"/>